<accession>A0A1H8YNC3</accession>
<dbReference type="AlphaFoldDB" id="A0A1H8YNC3"/>
<dbReference type="EMBL" id="FOEF01000022">
    <property type="protein sequence ID" value="SEP52868.1"/>
    <property type="molecule type" value="Genomic_DNA"/>
</dbReference>
<evidence type="ECO:0000313" key="2">
    <source>
        <dbReference type="EMBL" id="SEP52868.1"/>
    </source>
</evidence>
<dbReference type="STRING" id="394193.SAMN04489732_122153"/>
<dbReference type="InterPro" id="IPR049500">
    <property type="entry name" value="Peptidase_M50B-like"/>
</dbReference>
<feature type="transmembrane region" description="Helical" evidence="1">
    <location>
        <begin position="240"/>
        <end position="263"/>
    </location>
</feature>
<feature type="transmembrane region" description="Helical" evidence="1">
    <location>
        <begin position="121"/>
        <end position="140"/>
    </location>
</feature>
<sequence>MISTAFDVSSVFGRLVPGGLPGASGLAAAAGSGTGTAIDNALTQAQTPGAITLITGGVALLVVLVGGTPWRLARNVVTIVHEAGHGLAAVLVGRRLRGIKLHSDTSGVTVSRGKPEGPGMAFTAMAGYVAPSVLGLLFASLLGSDLITAVLVVVALLLLGVLIMVRNAYGVFSVVASAVVLGLVALVAPSVVQAPFAYLLTWFLLFGGVRPVVELQVKRRRGAARDSDADQLGRLTGVPAVLWVLVFAVLTVSCLLAGALWLLEPVAS</sequence>
<organism evidence="2 3">
    <name type="scientific">Amycolatopsis saalfeldensis</name>
    <dbReference type="NCBI Taxonomy" id="394193"/>
    <lineage>
        <taxon>Bacteria</taxon>
        <taxon>Bacillati</taxon>
        <taxon>Actinomycetota</taxon>
        <taxon>Actinomycetes</taxon>
        <taxon>Pseudonocardiales</taxon>
        <taxon>Pseudonocardiaceae</taxon>
        <taxon>Amycolatopsis</taxon>
    </lineage>
</organism>
<keyword evidence="1" id="KW-0472">Membrane</keyword>
<dbReference type="Pfam" id="PF13398">
    <property type="entry name" value="Peptidase_M50B"/>
    <property type="match status" value="1"/>
</dbReference>
<feature type="transmembrane region" description="Helical" evidence="1">
    <location>
        <begin position="196"/>
        <end position="213"/>
    </location>
</feature>
<keyword evidence="1" id="KW-1133">Transmembrane helix</keyword>
<dbReference type="Proteomes" id="UP000198582">
    <property type="component" value="Unassembled WGS sequence"/>
</dbReference>
<keyword evidence="3" id="KW-1185">Reference proteome</keyword>
<feature type="transmembrane region" description="Helical" evidence="1">
    <location>
        <begin position="49"/>
        <end position="67"/>
    </location>
</feature>
<proteinExistence type="predicted"/>
<name>A0A1H8YNC3_9PSEU</name>
<gene>
    <name evidence="2" type="ORF">SAMN04489732_122153</name>
</gene>
<feature type="transmembrane region" description="Helical" evidence="1">
    <location>
        <begin position="172"/>
        <end position="190"/>
    </location>
</feature>
<keyword evidence="1" id="KW-0812">Transmembrane</keyword>
<reference evidence="2 3" key="1">
    <citation type="submission" date="2016-10" db="EMBL/GenBank/DDBJ databases">
        <authorList>
            <person name="de Groot N.N."/>
        </authorList>
    </citation>
    <scope>NUCLEOTIDE SEQUENCE [LARGE SCALE GENOMIC DNA]</scope>
    <source>
        <strain evidence="2 3">DSM 44993</strain>
    </source>
</reference>
<feature type="transmembrane region" description="Helical" evidence="1">
    <location>
        <begin position="146"/>
        <end position="165"/>
    </location>
</feature>
<protein>
    <submittedName>
        <fullName evidence="2">Peptidase M50B-like</fullName>
    </submittedName>
</protein>
<evidence type="ECO:0000256" key="1">
    <source>
        <dbReference type="SAM" id="Phobius"/>
    </source>
</evidence>
<evidence type="ECO:0000313" key="3">
    <source>
        <dbReference type="Proteomes" id="UP000198582"/>
    </source>
</evidence>